<accession>A0A2W5TES5</accession>
<keyword evidence="2" id="KW-1133">Transmembrane helix</keyword>
<feature type="region of interest" description="Disordered" evidence="1">
    <location>
        <begin position="242"/>
        <end position="266"/>
    </location>
</feature>
<keyword evidence="2" id="KW-0812">Transmembrane</keyword>
<organism evidence="3 4">
    <name type="scientific">Archangium gephyra</name>
    <dbReference type="NCBI Taxonomy" id="48"/>
    <lineage>
        <taxon>Bacteria</taxon>
        <taxon>Pseudomonadati</taxon>
        <taxon>Myxococcota</taxon>
        <taxon>Myxococcia</taxon>
        <taxon>Myxococcales</taxon>
        <taxon>Cystobacterineae</taxon>
        <taxon>Archangiaceae</taxon>
        <taxon>Archangium</taxon>
    </lineage>
</organism>
<dbReference type="EMBL" id="QFQP01000010">
    <property type="protein sequence ID" value="PZR13272.1"/>
    <property type="molecule type" value="Genomic_DNA"/>
</dbReference>
<sequence length="292" mass="31740">MLLPVTIGLVLLAAPSNAWMEEARGLVDQLKFGEAISRLEVARQVPSLSADQRREVLELLAYCQVAEGQREAAEGTYIELLRAQPELELDSSPKVMDVFLSAKRKLYPPDYVRLEEAPSPAGRVQLVLIDPWKRVKWLMRFERRDGGAWREEESDASFPLQVTRGGVLEWYVEARGEGGAVVAQVASAASPRRVEAQRIDQSATELPREGNPRRVAGFIVMGVAVAAASVATGLAVNGWKLRQDARDPSRPPGDAADTARAADRDGVTQQQVSVGLFIGAGLTFGAGVVLAW</sequence>
<gene>
    <name evidence="3" type="ORF">DI536_13375</name>
</gene>
<evidence type="ECO:0000256" key="2">
    <source>
        <dbReference type="SAM" id="Phobius"/>
    </source>
</evidence>
<dbReference type="AlphaFoldDB" id="A0A2W5TES5"/>
<evidence type="ECO:0000313" key="4">
    <source>
        <dbReference type="Proteomes" id="UP000249061"/>
    </source>
</evidence>
<proteinExistence type="predicted"/>
<comment type="caution">
    <text evidence="3">The sequence shown here is derived from an EMBL/GenBank/DDBJ whole genome shotgun (WGS) entry which is preliminary data.</text>
</comment>
<keyword evidence="2" id="KW-0472">Membrane</keyword>
<feature type="transmembrane region" description="Helical" evidence="2">
    <location>
        <begin position="272"/>
        <end position="291"/>
    </location>
</feature>
<protein>
    <recommendedName>
        <fullName evidence="5">Tetratricopeptide repeat protein</fullName>
    </recommendedName>
</protein>
<dbReference type="Proteomes" id="UP000249061">
    <property type="component" value="Unassembled WGS sequence"/>
</dbReference>
<evidence type="ECO:0008006" key="5">
    <source>
        <dbReference type="Google" id="ProtNLM"/>
    </source>
</evidence>
<evidence type="ECO:0000313" key="3">
    <source>
        <dbReference type="EMBL" id="PZR13272.1"/>
    </source>
</evidence>
<feature type="transmembrane region" description="Helical" evidence="2">
    <location>
        <begin position="215"/>
        <end position="236"/>
    </location>
</feature>
<name>A0A2W5TES5_9BACT</name>
<reference evidence="3 4" key="1">
    <citation type="submission" date="2017-08" db="EMBL/GenBank/DDBJ databases">
        <title>Infants hospitalized years apart are colonized by the same room-sourced microbial strains.</title>
        <authorList>
            <person name="Brooks B."/>
            <person name="Olm M.R."/>
            <person name="Firek B.A."/>
            <person name="Baker R."/>
            <person name="Thomas B.C."/>
            <person name="Morowitz M.J."/>
            <person name="Banfield J.F."/>
        </authorList>
    </citation>
    <scope>NUCLEOTIDE SEQUENCE [LARGE SCALE GENOMIC DNA]</scope>
    <source>
        <strain evidence="3">S2_003_000_R2_14</strain>
    </source>
</reference>
<evidence type="ECO:0000256" key="1">
    <source>
        <dbReference type="SAM" id="MobiDB-lite"/>
    </source>
</evidence>